<dbReference type="Proteomes" id="UP001497516">
    <property type="component" value="Chromosome 2"/>
</dbReference>
<reference evidence="1 2" key="1">
    <citation type="submission" date="2024-04" db="EMBL/GenBank/DDBJ databases">
        <authorList>
            <person name="Fracassetti M."/>
        </authorList>
    </citation>
    <scope>NUCLEOTIDE SEQUENCE [LARGE SCALE GENOMIC DNA]</scope>
</reference>
<evidence type="ECO:0000313" key="1">
    <source>
        <dbReference type="EMBL" id="CAL1370613.1"/>
    </source>
</evidence>
<proteinExistence type="predicted"/>
<keyword evidence="2" id="KW-1185">Reference proteome</keyword>
<protein>
    <submittedName>
        <fullName evidence="1">Uncharacterized protein</fullName>
    </submittedName>
</protein>
<evidence type="ECO:0000313" key="2">
    <source>
        <dbReference type="Proteomes" id="UP001497516"/>
    </source>
</evidence>
<name>A0AAV2D9N9_9ROSI</name>
<accession>A0AAV2D9N9</accession>
<dbReference type="EMBL" id="OZ034815">
    <property type="protein sequence ID" value="CAL1370613.1"/>
    <property type="molecule type" value="Genomic_DNA"/>
</dbReference>
<gene>
    <name evidence="1" type="ORF">LTRI10_LOCUS12728</name>
</gene>
<organism evidence="1 2">
    <name type="scientific">Linum trigynum</name>
    <dbReference type="NCBI Taxonomy" id="586398"/>
    <lineage>
        <taxon>Eukaryota</taxon>
        <taxon>Viridiplantae</taxon>
        <taxon>Streptophyta</taxon>
        <taxon>Embryophyta</taxon>
        <taxon>Tracheophyta</taxon>
        <taxon>Spermatophyta</taxon>
        <taxon>Magnoliopsida</taxon>
        <taxon>eudicotyledons</taxon>
        <taxon>Gunneridae</taxon>
        <taxon>Pentapetalae</taxon>
        <taxon>rosids</taxon>
        <taxon>fabids</taxon>
        <taxon>Malpighiales</taxon>
        <taxon>Linaceae</taxon>
        <taxon>Linum</taxon>
    </lineage>
</organism>
<dbReference type="AlphaFoldDB" id="A0AAV2D9N9"/>
<sequence>MGRRAGEPVAECKRRFSATCCCSEDGKQRRGTHDVLNDDFGLLDTTQRRQADSTATGRFTVTGTINDDGNRNILQFIF</sequence>